<dbReference type="GO" id="GO:0016740">
    <property type="term" value="F:transferase activity"/>
    <property type="evidence" value="ECO:0007669"/>
    <property type="project" value="UniProtKB-KW"/>
</dbReference>
<dbReference type="STRING" id="2880.D7FLG8"/>
<organism evidence="4 5">
    <name type="scientific">Ectocarpus siliculosus</name>
    <name type="common">Brown alga</name>
    <name type="synonym">Conferva siliculosa</name>
    <dbReference type="NCBI Taxonomy" id="2880"/>
    <lineage>
        <taxon>Eukaryota</taxon>
        <taxon>Sar</taxon>
        <taxon>Stramenopiles</taxon>
        <taxon>Ochrophyta</taxon>
        <taxon>PX clade</taxon>
        <taxon>Phaeophyceae</taxon>
        <taxon>Ectocarpales</taxon>
        <taxon>Ectocarpaceae</taxon>
        <taxon>Ectocarpus</taxon>
    </lineage>
</organism>
<keyword evidence="2 4" id="KW-0808">Transferase</keyword>
<keyword evidence="5" id="KW-1185">Reference proteome</keyword>
<dbReference type="AlphaFoldDB" id="D7FLG8"/>
<evidence type="ECO:0000256" key="3">
    <source>
        <dbReference type="SAM" id="MobiDB-lite"/>
    </source>
</evidence>
<dbReference type="PANTHER" id="PTHR43009:SF7">
    <property type="entry name" value="HOMOGENTISATE GERANYLGERANYLTRANSFERASE, CHLOROPLASTIC"/>
    <property type="match status" value="1"/>
</dbReference>
<feature type="compositionally biased region" description="Polar residues" evidence="3">
    <location>
        <begin position="53"/>
        <end position="65"/>
    </location>
</feature>
<accession>D7FLG8</accession>
<feature type="region of interest" description="Disordered" evidence="3">
    <location>
        <begin position="36"/>
        <end position="81"/>
    </location>
</feature>
<dbReference type="InParanoid" id="D7FLG8"/>
<protein>
    <submittedName>
        <fullName evidence="4">Transferase</fullName>
    </submittedName>
</protein>
<proteinExistence type="inferred from homology"/>
<sequence>MLGSMGRFGTLGAGLAAFVLGNGVIAFSPSYIPGHSGPGPTARSPLSSRRCGSRSSAKTRPSASTARVDFGGVDHDHRPEGRKRRFQLRAASAAVPPEAAPSGAAGDGAEADKSVIGAVYRFTRPHTIKGTILASVTGVARALIESPNAISLDLVPKAVLGLLSLLLGNAFIVGINQIYDVDIDKDLPDVKGDKEYNISTFASKRGVKFTARAASAILAVNYLSAIAEGILSPAGTFNRRVMVGGHSALLAILGLAIRRLVPDDQGSIKRFYLRIWDLFYLEYAMYPFM</sequence>
<dbReference type="Proteomes" id="UP000002630">
    <property type="component" value="Linkage Group LG12"/>
</dbReference>
<reference evidence="4 5" key="1">
    <citation type="journal article" date="2010" name="Nature">
        <title>The Ectocarpus genome and the independent evolution of multicellularity in brown algae.</title>
        <authorList>
            <person name="Cock J.M."/>
            <person name="Sterck L."/>
            <person name="Rouze P."/>
            <person name="Scornet D."/>
            <person name="Allen A.E."/>
            <person name="Amoutzias G."/>
            <person name="Anthouard V."/>
            <person name="Artiguenave F."/>
            <person name="Aury J.M."/>
            <person name="Badger J.H."/>
            <person name="Beszteri B."/>
            <person name="Billiau K."/>
            <person name="Bonnet E."/>
            <person name="Bothwell J.H."/>
            <person name="Bowler C."/>
            <person name="Boyen C."/>
            <person name="Brownlee C."/>
            <person name="Carrano C.J."/>
            <person name="Charrier B."/>
            <person name="Cho G.Y."/>
            <person name="Coelho S.M."/>
            <person name="Collen J."/>
            <person name="Corre E."/>
            <person name="Da Silva C."/>
            <person name="Delage L."/>
            <person name="Delaroque N."/>
            <person name="Dittami S.M."/>
            <person name="Doulbeau S."/>
            <person name="Elias M."/>
            <person name="Farnham G."/>
            <person name="Gachon C.M."/>
            <person name="Gschloessl B."/>
            <person name="Heesch S."/>
            <person name="Jabbari K."/>
            <person name="Jubin C."/>
            <person name="Kawai H."/>
            <person name="Kimura K."/>
            <person name="Kloareg B."/>
            <person name="Kupper F.C."/>
            <person name="Lang D."/>
            <person name="Le Bail A."/>
            <person name="Leblanc C."/>
            <person name="Lerouge P."/>
            <person name="Lohr M."/>
            <person name="Lopez P.J."/>
            <person name="Martens C."/>
            <person name="Maumus F."/>
            <person name="Michel G."/>
            <person name="Miranda-Saavedra D."/>
            <person name="Morales J."/>
            <person name="Moreau H."/>
            <person name="Motomura T."/>
            <person name="Nagasato C."/>
            <person name="Napoli C.A."/>
            <person name="Nelson D.R."/>
            <person name="Nyvall-Collen P."/>
            <person name="Peters A.F."/>
            <person name="Pommier C."/>
            <person name="Potin P."/>
            <person name="Poulain J."/>
            <person name="Quesneville H."/>
            <person name="Read B."/>
            <person name="Rensing S.A."/>
            <person name="Ritter A."/>
            <person name="Rousvoal S."/>
            <person name="Samanta M."/>
            <person name="Samson G."/>
            <person name="Schroeder D.C."/>
            <person name="Segurens B."/>
            <person name="Strittmatter M."/>
            <person name="Tonon T."/>
            <person name="Tregear J.W."/>
            <person name="Valentin K."/>
            <person name="von Dassow P."/>
            <person name="Yamagishi T."/>
            <person name="Van de Peer Y."/>
            <person name="Wincker P."/>
        </authorList>
    </citation>
    <scope>NUCLEOTIDE SEQUENCE [LARGE SCALE GENOMIC DNA]</scope>
    <source>
        <strain evidence="5">Ec32 / CCAP1310/4</strain>
    </source>
</reference>
<evidence type="ECO:0000313" key="4">
    <source>
        <dbReference type="EMBL" id="CBJ25784.1"/>
    </source>
</evidence>
<evidence type="ECO:0000313" key="5">
    <source>
        <dbReference type="Proteomes" id="UP000002630"/>
    </source>
</evidence>
<evidence type="ECO:0000256" key="2">
    <source>
        <dbReference type="ARBA" id="ARBA00022679"/>
    </source>
</evidence>
<comment type="similarity">
    <text evidence="1">Belongs to the UbiA prenyltransferase family.</text>
</comment>
<dbReference type="PANTHER" id="PTHR43009">
    <property type="entry name" value="HOMOGENTISATE SOLANESYLTRANSFERASE, CHLOROPLASTIC"/>
    <property type="match status" value="1"/>
</dbReference>
<evidence type="ECO:0000256" key="1">
    <source>
        <dbReference type="ARBA" id="ARBA00005985"/>
    </source>
</evidence>
<dbReference type="OrthoDB" id="1502398at2759"/>
<dbReference type="eggNOG" id="ENOG502QUHT">
    <property type="taxonomic scope" value="Eukaryota"/>
</dbReference>
<gene>
    <name evidence="4" type="ORF">Esi_0016_0014</name>
</gene>
<feature type="compositionally biased region" description="Low complexity" evidence="3">
    <location>
        <begin position="90"/>
        <end position="108"/>
    </location>
</feature>
<name>D7FLG8_ECTSI</name>
<feature type="region of interest" description="Disordered" evidence="3">
    <location>
        <begin position="90"/>
        <end position="109"/>
    </location>
</feature>
<dbReference type="EMBL" id="FN648143">
    <property type="protein sequence ID" value="CBJ25784.1"/>
    <property type="molecule type" value="Genomic_DNA"/>
</dbReference>
<dbReference type="EMBL" id="FN649737">
    <property type="protein sequence ID" value="CBJ25784.1"/>
    <property type="molecule type" value="Genomic_DNA"/>
</dbReference>